<accession>A0A7T9I1K2</accession>
<feature type="binding site" evidence="12">
    <location>
        <position position="132"/>
    </location>
    <ligand>
        <name>Zn(2+)</name>
        <dbReference type="ChEBI" id="CHEBI:29105"/>
        <note>catalytic</note>
    </ligand>
</feature>
<feature type="domain" description="Peptidase M48" evidence="13">
    <location>
        <begin position="68"/>
        <end position="280"/>
    </location>
</feature>
<dbReference type="GO" id="GO:0008270">
    <property type="term" value="F:zinc ion binding"/>
    <property type="evidence" value="ECO:0007669"/>
    <property type="project" value="UniProtKB-UniRule"/>
</dbReference>
<evidence type="ECO:0000256" key="11">
    <source>
        <dbReference type="ARBA" id="ARBA00023136"/>
    </source>
</evidence>
<evidence type="ECO:0000256" key="10">
    <source>
        <dbReference type="ARBA" id="ARBA00023049"/>
    </source>
</evidence>
<comment type="subcellular location">
    <subcellularLocation>
        <location evidence="1 12">Cell membrane</location>
        <topology evidence="1 12">Multi-pass membrane protein</topology>
    </subcellularLocation>
</comment>
<keyword evidence="11 12" id="KW-0472">Membrane</keyword>
<evidence type="ECO:0000256" key="3">
    <source>
        <dbReference type="ARBA" id="ARBA00022475"/>
    </source>
</evidence>
<proteinExistence type="inferred from homology"/>
<feature type="transmembrane region" description="Helical" evidence="12">
    <location>
        <begin position="30"/>
        <end position="47"/>
    </location>
</feature>
<feature type="transmembrane region" description="Helical" evidence="12">
    <location>
        <begin position="7"/>
        <end position="24"/>
    </location>
</feature>
<evidence type="ECO:0000256" key="2">
    <source>
        <dbReference type="ARBA" id="ARBA00009779"/>
    </source>
</evidence>
<keyword evidence="3 12" id="KW-1003">Cell membrane</keyword>
<dbReference type="AlphaFoldDB" id="A0A7T9I1K2"/>
<dbReference type="HAMAP" id="MF_00188">
    <property type="entry name" value="Pept_M48_protease_HtpX"/>
    <property type="match status" value="1"/>
</dbReference>
<keyword evidence="8 12" id="KW-0862">Zinc</keyword>
<dbReference type="InterPro" id="IPR022919">
    <property type="entry name" value="Pept_M48_protease_HtpX"/>
</dbReference>
<dbReference type="EMBL" id="CP064981">
    <property type="protein sequence ID" value="QQR92106.1"/>
    <property type="molecule type" value="Genomic_DNA"/>
</dbReference>
<evidence type="ECO:0000313" key="14">
    <source>
        <dbReference type="EMBL" id="QQR92106.1"/>
    </source>
</evidence>
<keyword evidence="6 12" id="KW-0479">Metal-binding</keyword>
<keyword evidence="10 12" id="KW-0482">Metalloprotease</keyword>
<feature type="binding site" evidence="12">
    <location>
        <position position="203"/>
    </location>
    <ligand>
        <name>Zn(2+)</name>
        <dbReference type="ChEBI" id="CHEBI:29105"/>
        <note>catalytic</note>
    </ligand>
</feature>
<evidence type="ECO:0000259" key="13">
    <source>
        <dbReference type="Pfam" id="PF01435"/>
    </source>
</evidence>
<dbReference type="GO" id="GO:0005886">
    <property type="term" value="C:plasma membrane"/>
    <property type="evidence" value="ECO:0007669"/>
    <property type="project" value="UniProtKB-SubCell"/>
</dbReference>
<feature type="transmembrane region" description="Helical" evidence="12">
    <location>
        <begin position="142"/>
        <end position="166"/>
    </location>
</feature>
<dbReference type="GO" id="GO:0006508">
    <property type="term" value="P:proteolysis"/>
    <property type="evidence" value="ECO:0007669"/>
    <property type="project" value="UniProtKB-KW"/>
</dbReference>
<evidence type="ECO:0000256" key="12">
    <source>
        <dbReference type="HAMAP-Rule" id="MF_00188"/>
    </source>
</evidence>
<evidence type="ECO:0000256" key="8">
    <source>
        <dbReference type="ARBA" id="ARBA00022833"/>
    </source>
</evidence>
<gene>
    <name evidence="12" type="primary">htpX</name>
    <name evidence="14" type="ORF">IPJ89_02970</name>
</gene>
<dbReference type="Proteomes" id="UP000596004">
    <property type="component" value="Chromosome"/>
</dbReference>
<evidence type="ECO:0000256" key="7">
    <source>
        <dbReference type="ARBA" id="ARBA00022801"/>
    </source>
</evidence>
<keyword evidence="9 12" id="KW-1133">Transmembrane helix</keyword>
<evidence type="ECO:0000256" key="9">
    <source>
        <dbReference type="ARBA" id="ARBA00022989"/>
    </source>
</evidence>
<organism evidence="14">
    <name type="scientific">Candidatus Iainarchaeum sp</name>
    <dbReference type="NCBI Taxonomy" id="3101447"/>
    <lineage>
        <taxon>Archaea</taxon>
        <taxon>Candidatus Iainarchaeota</taxon>
        <taxon>Candidatus Iainarchaeia</taxon>
        <taxon>Candidatus Iainarchaeales</taxon>
        <taxon>Candidatus Iainarchaeaceae</taxon>
        <taxon>Candidatus Iainarchaeum</taxon>
    </lineage>
</organism>
<keyword evidence="4 12" id="KW-0645">Protease</keyword>
<dbReference type="CDD" id="cd07336">
    <property type="entry name" value="M48B_HtpX_like"/>
    <property type="match status" value="1"/>
</dbReference>
<evidence type="ECO:0000256" key="4">
    <source>
        <dbReference type="ARBA" id="ARBA00022670"/>
    </source>
</evidence>
<dbReference type="PANTHER" id="PTHR43221:SF1">
    <property type="entry name" value="PROTEASE HTPX"/>
    <property type="match status" value="1"/>
</dbReference>
<dbReference type="Pfam" id="PF01435">
    <property type="entry name" value="Peptidase_M48"/>
    <property type="match status" value="1"/>
</dbReference>
<protein>
    <recommendedName>
        <fullName evidence="12">Protease HtpX homolog</fullName>
        <ecNumber evidence="12">3.4.24.-</ecNumber>
    </recommendedName>
</protein>
<reference evidence="14" key="1">
    <citation type="submission" date="2020-11" db="EMBL/GenBank/DDBJ databases">
        <title>Connecting structure to function with the recovery of over 1000 high-quality activated sludge metagenome-assembled genomes encoding full-length rRNA genes using long-read sequencing.</title>
        <authorList>
            <person name="Singleton C.M."/>
            <person name="Petriglieri F."/>
            <person name="Kristensen J.M."/>
            <person name="Kirkegaard R.H."/>
            <person name="Michaelsen T.Y."/>
            <person name="Andersen M.H."/>
            <person name="Karst S.M."/>
            <person name="Dueholm M.S."/>
            <person name="Nielsen P.H."/>
            <person name="Albertsen M."/>
        </authorList>
    </citation>
    <scope>NUCLEOTIDE SEQUENCE</scope>
    <source>
        <strain evidence="14">Fred_18-Q3-R57-64_BAT3C.431</strain>
    </source>
</reference>
<evidence type="ECO:0000256" key="5">
    <source>
        <dbReference type="ARBA" id="ARBA00022692"/>
    </source>
</evidence>
<dbReference type="GO" id="GO:0004222">
    <property type="term" value="F:metalloendopeptidase activity"/>
    <property type="evidence" value="ECO:0007669"/>
    <property type="project" value="UniProtKB-UniRule"/>
</dbReference>
<feature type="binding site" evidence="12">
    <location>
        <position position="136"/>
    </location>
    <ligand>
        <name>Zn(2+)</name>
        <dbReference type="ChEBI" id="CHEBI:29105"/>
        <note>catalytic</note>
    </ligand>
</feature>
<keyword evidence="7 12" id="KW-0378">Hydrolase</keyword>
<dbReference type="PANTHER" id="PTHR43221">
    <property type="entry name" value="PROTEASE HTPX"/>
    <property type="match status" value="1"/>
</dbReference>
<name>A0A7T9I1K2_9ARCH</name>
<comment type="cofactor">
    <cofactor evidence="12">
        <name>Zn(2+)</name>
        <dbReference type="ChEBI" id="CHEBI:29105"/>
    </cofactor>
    <text evidence="12">Binds 1 zinc ion per subunit.</text>
</comment>
<dbReference type="EC" id="3.4.24.-" evidence="12"/>
<dbReference type="InterPro" id="IPR050083">
    <property type="entry name" value="HtpX_protease"/>
</dbReference>
<feature type="active site" evidence="12">
    <location>
        <position position="133"/>
    </location>
</feature>
<keyword evidence="5 12" id="KW-0812">Transmembrane</keyword>
<sequence>MQQLRTVFFLGLLTGLFLLIGGVVGGASGIIGAFVFAVVINFISYFYSDKIVKWMYRAQPLSPHSEQGKRVHHLVQQSCTKMQLPKPELFIIAENSPNAFATGRDPEHASVVFTQGILQLLNDKELEGVIAHELSHVKNRDILISSIAATVAGAIGMIAYTLQFAAFSGRDGENRNPIGLLIVAISVPIIATLIQLAVSRSREFLADETAAHTLHSGEGLASALQKLEKGIHHIPFAHANQGTAHLFIANPLGGESEGINVLNWFQTHPPISERVRRLLHQKSAQH</sequence>
<feature type="transmembrane region" description="Helical" evidence="12">
    <location>
        <begin position="178"/>
        <end position="198"/>
    </location>
</feature>
<evidence type="ECO:0000256" key="1">
    <source>
        <dbReference type="ARBA" id="ARBA00004651"/>
    </source>
</evidence>
<dbReference type="InterPro" id="IPR001915">
    <property type="entry name" value="Peptidase_M48"/>
</dbReference>
<dbReference type="Gene3D" id="3.30.2010.10">
    <property type="entry name" value="Metalloproteases ('zincins'), catalytic domain"/>
    <property type="match status" value="1"/>
</dbReference>
<evidence type="ECO:0000256" key="6">
    <source>
        <dbReference type="ARBA" id="ARBA00022723"/>
    </source>
</evidence>
<comment type="similarity">
    <text evidence="2 12">Belongs to the peptidase M48B family.</text>
</comment>